<evidence type="ECO:0000256" key="2">
    <source>
        <dbReference type="SAM" id="SignalP"/>
    </source>
</evidence>
<dbReference type="EMBL" id="KN732985">
    <property type="protein sequence ID" value="KIH58564.1"/>
    <property type="molecule type" value="Genomic_DNA"/>
</dbReference>
<dbReference type="Proteomes" id="UP000054047">
    <property type="component" value="Unassembled WGS sequence"/>
</dbReference>
<organism evidence="3 4">
    <name type="scientific">Ancylostoma duodenale</name>
    <dbReference type="NCBI Taxonomy" id="51022"/>
    <lineage>
        <taxon>Eukaryota</taxon>
        <taxon>Metazoa</taxon>
        <taxon>Ecdysozoa</taxon>
        <taxon>Nematoda</taxon>
        <taxon>Chromadorea</taxon>
        <taxon>Rhabditida</taxon>
        <taxon>Rhabditina</taxon>
        <taxon>Rhabditomorpha</taxon>
        <taxon>Strongyloidea</taxon>
        <taxon>Ancylostomatidae</taxon>
        <taxon>Ancylostomatinae</taxon>
        <taxon>Ancylostoma</taxon>
    </lineage>
</organism>
<feature type="signal peptide" evidence="2">
    <location>
        <begin position="1"/>
        <end position="16"/>
    </location>
</feature>
<feature type="region of interest" description="Disordered" evidence="1">
    <location>
        <begin position="19"/>
        <end position="79"/>
    </location>
</feature>
<evidence type="ECO:0000313" key="4">
    <source>
        <dbReference type="Proteomes" id="UP000054047"/>
    </source>
</evidence>
<keyword evidence="4" id="KW-1185">Reference proteome</keyword>
<proteinExistence type="predicted"/>
<dbReference type="AlphaFoldDB" id="A0A0C2GI63"/>
<name>A0A0C2GI63_9BILA</name>
<accession>A0A0C2GI63</accession>
<protein>
    <submittedName>
        <fullName evidence="3">Uncharacterized protein</fullName>
    </submittedName>
</protein>
<evidence type="ECO:0000313" key="3">
    <source>
        <dbReference type="EMBL" id="KIH58564.1"/>
    </source>
</evidence>
<reference evidence="3 4" key="1">
    <citation type="submission" date="2013-12" db="EMBL/GenBank/DDBJ databases">
        <title>Draft genome of the parsitic nematode Ancylostoma duodenale.</title>
        <authorList>
            <person name="Mitreva M."/>
        </authorList>
    </citation>
    <scope>NUCLEOTIDE SEQUENCE [LARGE SCALE GENOMIC DNA]</scope>
    <source>
        <strain evidence="3 4">Zhejiang</strain>
    </source>
</reference>
<sequence>MTRLFLLLALVAVGFAQYGDEGTEDNSKSTENCPLGEIPPPVYPPVKPPTKPPTYPPVTPPTYPTNPPPPVTPTPTPDAQQGVGFSAPGNAGYETCIKTNPVVFCQQIAWWDENSRDQPAVLLSPPGYLAYSPYAESLQQSDVATLATDRTQCMDISCICQFARAKLFTMCSEVAWR</sequence>
<feature type="compositionally biased region" description="Pro residues" evidence="1">
    <location>
        <begin position="37"/>
        <end position="76"/>
    </location>
</feature>
<gene>
    <name evidence="3" type="ORF">ANCDUO_11229</name>
</gene>
<dbReference type="OrthoDB" id="5851968at2759"/>
<keyword evidence="2" id="KW-0732">Signal</keyword>
<evidence type="ECO:0000256" key="1">
    <source>
        <dbReference type="SAM" id="MobiDB-lite"/>
    </source>
</evidence>
<feature type="chain" id="PRO_5002149236" evidence="2">
    <location>
        <begin position="17"/>
        <end position="177"/>
    </location>
</feature>